<dbReference type="InterPro" id="IPR001915">
    <property type="entry name" value="Peptidase_M48"/>
</dbReference>
<dbReference type="EMBL" id="JAGQDD010000029">
    <property type="protein sequence ID" value="MBQ0933445.1"/>
    <property type="molecule type" value="Genomic_DNA"/>
</dbReference>
<organism evidence="9 10">
    <name type="scientific">Ideonella alba</name>
    <dbReference type="NCBI Taxonomy" id="2824118"/>
    <lineage>
        <taxon>Bacteria</taxon>
        <taxon>Pseudomonadati</taxon>
        <taxon>Pseudomonadota</taxon>
        <taxon>Betaproteobacteria</taxon>
        <taxon>Burkholderiales</taxon>
        <taxon>Sphaerotilaceae</taxon>
        <taxon>Ideonella</taxon>
    </lineage>
</organism>
<keyword evidence="4 6" id="KW-0862">Zinc</keyword>
<comment type="similarity">
    <text evidence="6">Belongs to the peptidase M48 family.</text>
</comment>
<proteinExistence type="inferred from homology"/>
<protein>
    <recommendedName>
        <fullName evidence="8">Peptidase M48 domain-containing protein</fullName>
    </recommendedName>
</protein>
<keyword evidence="2" id="KW-0479">Metal-binding</keyword>
<keyword evidence="1 6" id="KW-0645">Protease</keyword>
<keyword evidence="10" id="KW-1185">Reference proteome</keyword>
<evidence type="ECO:0000256" key="4">
    <source>
        <dbReference type="ARBA" id="ARBA00022833"/>
    </source>
</evidence>
<dbReference type="RefSeq" id="WP_210857111.1">
    <property type="nucleotide sequence ID" value="NZ_JAGQDD010000029.1"/>
</dbReference>
<evidence type="ECO:0000256" key="2">
    <source>
        <dbReference type="ARBA" id="ARBA00022723"/>
    </source>
</evidence>
<keyword evidence="7" id="KW-0732">Signal</keyword>
<keyword evidence="3 6" id="KW-0378">Hydrolase</keyword>
<dbReference type="GO" id="GO:0004222">
    <property type="term" value="F:metalloendopeptidase activity"/>
    <property type="evidence" value="ECO:0007669"/>
    <property type="project" value="InterPro"/>
</dbReference>
<evidence type="ECO:0000313" key="10">
    <source>
        <dbReference type="Proteomes" id="UP000676246"/>
    </source>
</evidence>
<comment type="cofactor">
    <cofactor evidence="6">
        <name>Zn(2+)</name>
        <dbReference type="ChEBI" id="CHEBI:29105"/>
    </cofactor>
    <text evidence="6">Binds 1 zinc ion per subunit.</text>
</comment>
<evidence type="ECO:0000256" key="1">
    <source>
        <dbReference type="ARBA" id="ARBA00022670"/>
    </source>
</evidence>
<evidence type="ECO:0000313" key="9">
    <source>
        <dbReference type="EMBL" id="MBQ0933445.1"/>
    </source>
</evidence>
<evidence type="ECO:0000256" key="5">
    <source>
        <dbReference type="ARBA" id="ARBA00023049"/>
    </source>
</evidence>
<evidence type="ECO:0000256" key="7">
    <source>
        <dbReference type="SAM" id="SignalP"/>
    </source>
</evidence>
<feature type="chain" id="PRO_5038059025" description="Peptidase M48 domain-containing protein" evidence="7">
    <location>
        <begin position="28"/>
        <end position="245"/>
    </location>
</feature>
<evidence type="ECO:0000256" key="6">
    <source>
        <dbReference type="RuleBase" id="RU003983"/>
    </source>
</evidence>
<dbReference type="GO" id="GO:0006508">
    <property type="term" value="P:proteolysis"/>
    <property type="evidence" value="ECO:0007669"/>
    <property type="project" value="UniProtKB-KW"/>
</dbReference>
<keyword evidence="5 6" id="KW-0482">Metalloprotease</keyword>
<evidence type="ECO:0000256" key="3">
    <source>
        <dbReference type="ARBA" id="ARBA00022801"/>
    </source>
</evidence>
<comment type="caution">
    <text evidence="9">The sequence shown here is derived from an EMBL/GenBank/DDBJ whole genome shotgun (WGS) entry which is preliminary data.</text>
</comment>
<feature type="domain" description="Peptidase M48" evidence="8">
    <location>
        <begin position="108"/>
        <end position="214"/>
    </location>
</feature>
<dbReference type="Proteomes" id="UP000676246">
    <property type="component" value="Unassembled WGS sequence"/>
</dbReference>
<feature type="signal peptide" evidence="7">
    <location>
        <begin position="1"/>
        <end position="27"/>
    </location>
</feature>
<reference evidence="9 10" key="1">
    <citation type="submission" date="2021-04" db="EMBL/GenBank/DDBJ databases">
        <title>The genome sequence of Ideonella sp. 3Y2.</title>
        <authorList>
            <person name="Liu Y."/>
        </authorList>
    </citation>
    <scope>NUCLEOTIDE SEQUENCE [LARGE SCALE GENOMIC DNA]</scope>
    <source>
        <strain evidence="9 10">3Y2</strain>
    </source>
</reference>
<dbReference type="AlphaFoldDB" id="A0A940YF65"/>
<name>A0A940YF65_9BURK</name>
<dbReference type="Pfam" id="PF01435">
    <property type="entry name" value="Peptidase_M48"/>
    <property type="match status" value="1"/>
</dbReference>
<accession>A0A940YF65</accession>
<dbReference type="GO" id="GO:0046872">
    <property type="term" value="F:metal ion binding"/>
    <property type="evidence" value="ECO:0007669"/>
    <property type="project" value="UniProtKB-KW"/>
</dbReference>
<sequence>MPRPFLPAMMSVVMAALLGLAAPGARAGETIEQVLLRSQAQRLAERGPALNPSPESVQNLRTSFERLKALAPQLADVELVLVGGDLYAESLFGRRAVAVSPAVGELPERERLLMLAHELGHQALDHWNALAGLYHQHVPAAVRRELTDPVAGVLGQEGSALSWRHEFEADAWGYRLARPLELGVEDAVGLLLRQGLMIDSPTHPGTRRRLLQLRMLENELTGQPVPEQFRLMQVSWRGDGAGSGR</sequence>
<gene>
    <name evidence="9" type="ORF">KAK03_23470</name>
</gene>
<evidence type="ECO:0000259" key="8">
    <source>
        <dbReference type="Pfam" id="PF01435"/>
    </source>
</evidence>